<evidence type="ECO:0008006" key="3">
    <source>
        <dbReference type="Google" id="ProtNLM"/>
    </source>
</evidence>
<dbReference type="Proteomes" id="UP000180194">
    <property type="component" value="Unassembled WGS sequence"/>
</dbReference>
<organism evidence="1 2">
    <name type="scientific">Cytobacillus oceanisediminis</name>
    <dbReference type="NCBI Taxonomy" id="665099"/>
    <lineage>
        <taxon>Bacteria</taxon>
        <taxon>Bacillati</taxon>
        <taxon>Bacillota</taxon>
        <taxon>Bacilli</taxon>
        <taxon>Bacillales</taxon>
        <taxon>Bacillaceae</taxon>
        <taxon>Cytobacillus</taxon>
    </lineage>
</organism>
<dbReference type="RefSeq" id="WP_071159933.1">
    <property type="nucleotide sequence ID" value="NZ_MBRJ01000059.1"/>
</dbReference>
<name>A0ABX3CK09_9BACI</name>
<keyword evidence="2" id="KW-1185">Reference proteome</keyword>
<reference evidence="1 2" key="1">
    <citation type="submission" date="2016-07" db="EMBL/GenBank/DDBJ databases">
        <title>Bacillus oceanisediminis whole genome.</title>
        <authorList>
            <person name="Pal Y."/>
            <person name="Verma A."/>
            <person name="Mual P."/>
            <person name="Srinivasan K."/>
        </authorList>
    </citation>
    <scope>NUCLEOTIDE SEQUENCE [LARGE SCALE GENOMIC DNA]</scope>
    <source>
        <strain evidence="1 2">Bhandara28</strain>
    </source>
</reference>
<proteinExistence type="predicted"/>
<dbReference type="EMBL" id="MBRJ01000059">
    <property type="protein sequence ID" value="OHX41401.1"/>
    <property type="molecule type" value="Genomic_DNA"/>
</dbReference>
<evidence type="ECO:0000313" key="1">
    <source>
        <dbReference type="EMBL" id="OHX41401.1"/>
    </source>
</evidence>
<sequence length="103" mass="12062">MILIEDLLYRLRHESETIEKEMLLDTFNRIFLSQRVEPFFAQQQLIVLNEAYEDSPRKDFRSILVTAKKLAAQREYGIGLNHLLGTILSLASSKKQQNPPHHR</sequence>
<gene>
    <name evidence="1" type="ORF">BBV17_28820</name>
</gene>
<evidence type="ECO:0000313" key="2">
    <source>
        <dbReference type="Proteomes" id="UP000180194"/>
    </source>
</evidence>
<comment type="caution">
    <text evidence="1">The sequence shown here is derived from an EMBL/GenBank/DDBJ whole genome shotgun (WGS) entry which is preliminary data.</text>
</comment>
<protein>
    <recommendedName>
        <fullName evidence="3">Bacteriocin immunity protein</fullName>
    </recommendedName>
</protein>
<accession>A0ABX3CK09</accession>